<dbReference type="SUPFAM" id="SSF46955">
    <property type="entry name" value="Putative DNA-binding domain"/>
    <property type="match status" value="1"/>
</dbReference>
<organism evidence="1 2">
    <name type="scientific">Nguyenibacter vanlangensis</name>
    <dbReference type="NCBI Taxonomy" id="1216886"/>
    <lineage>
        <taxon>Bacteria</taxon>
        <taxon>Pseudomonadati</taxon>
        <taxon>Pseudomonadota</taxon>
        <taxon>Alphaproteobacteria</taxon>
        <taxon>Acetobacterales</taxon>
        <taxon>Acetobacteraceae</taxon>
        <taxon>Nguyenibacter</taxon>
    </lineage>
</organism>
<sequence length="175" mass="19537">MAKNSGGKLVNRQELAEILGVSLPTVTAWVRQKMPYVQRGSQGVDWQFDTAAVIQWRADRAADAAGGVLDSADEIERQIALVQLEHARLKFARDAALVVPVDQLERRLSIVFAEIRTAMRNIPSRTAAMLLGETSERQFKKVLSEEIDRALTALSEYDTNLLDESLEDDQSEQPE</sequence>
<reference evidence="1 2" key="1">
    <citation type="submission" date="2024-04" db="EMBL/GenBank/DDBJ databases">
        <title>Complete genome sequence of Nguyenibacter vanlangesis HBCM-1154, a strain capable of nitrogen fixation, IAA production, and phosphorus solubilization isolated from sugarcane soil.</title>
        <authorList>
            <person name="MY HANH P."/>
        </authorList>
    </citation>
    <scope>NUCLEOTIDE SEQUENCE [LARGE SCALE GENOMIC DNA]</scope>
    <source>
        <strain evidence="1 2">HBCM 1154</strain>
    </source>
</reference>
<dbReference type="InterPro" id="IPR009061">
    <property type="entry name" value="DNA-bd_dom_put_sf"/>
</dbReference>
<dbReference type="Pfam" id="PF07471">
    <property type="entry name" value="Phage_Nu1"/>
    <property type="match status" value="1"/>
</dbReference>
<dbReference type="EMBL" id="CP152276">
    <property type="protein sequence ID" value="XAE41684.1"/>
    <property type="molecule type" value="Genomic_DNA"/>
</dbReference>
<evidence type="ECO:0000313" key="1">
    <source>
        <dbReference type="EMBL" id="XAE41684.1"/>
    </source>
</evidence>
<evidence type="ECO:0000313" key="2">
    <source>
        <dbReference type="Proteomes" id="UP001449795"/>
    </source>
</evidence>
<accession>A0ABZ3D1Q3</accession>
<dbReference type="Proteomes" id="UP001449795">
    <property type="component" value="Chromosome"/>
</dbReference>
<dbReference type="RefSeq" id="WP_342627561.1">
    <property type="nucleotide sequence ID" value="NZ_CP152276.1"/>
</dbReference>
<keyword evidence="2" id="KW-1185">Reference proteome</keyword>
<proteinExistence type="predicted"/>
<name>A0ABZ3D1Q3_9PROT</name>
<gene>
    <name evidence="1" type="ORF">AAC691_15515</name>
</gene>
<dbReference type="Gene3D" id="1.10.10.10">
    <property type="entry name" value="Winged helix-like DNA-binding domain superfamily/Winged helix DNA-binding domain"/>
    <property type="match status" value="1"/>
</dbReference>
<protein>
    <submittedName>
        <fullName evidence="1">Terminase small subunit</fullName>
    </submittedName>
</protein>
<dbReference type="InterPro" id="IPR036388">
    <property type="entry name" value="WH-like_DNA-bd_sf"/>
</dbReference>
<dbReference type="InterPro" id="IPR010906">
    <property type="entry name" value="Phage_lambda_Nu1_terminase-ssu"/>
</dbReference>